<dbReference type="SUPFAM" id="SSF56925">
    <property type="entry name" value="OMPA-like"/>
    <property type="match status" value="1"/>
</dbReference>
<organism evidence="1 2">
    <name type="scientific">Algoriphagus ornithinivorans</name>
    <dbReference type="NCBI Taxonomy" id="226506"/>
    <lineage>
        <taxon>Bacteria</taxon>
        <taxon>Pseudomonadati</taxon>
        <taxon>Bacteroidota</taxon>
        <taxon>Cytophagia</taxon>
        <taxon>Cytophagales</taxon>
        <taxon>Cyclobacteriaceae</taxon>
        <taxon>Algoriphagus</taxon>
    </lineage>
</organism>
<dbReference type="Gene3D" id="2.40.160.20">
    <property type="match status" value="1"/>
</dbReference>
<evidence type="ECO:0000313" key="1">
    <source>
        <dbReference type="EMBL" id="SFO28314.1"/>
    </source>
</evidence>
<sequence>MGTNQLIMKKVLFLFIISLFTCQTLSFAQFDKGKFLVIGSLDFTNETLRYDNNQIAASSSTIIYPIFVRETSFELNPTLGYFVSDLWAIGLSGGIGFGNGLIKYPPSSIVDESVGKTNTASLGVFMRKYWVWTDKFSLFAELSAKHNWGSTRQKMNNSSSQEANILPHTYTAQTSLGLNYQIIPKLGVELNIPILSYSSVLNGYNYGMDPKSKSWNFAFADNIRLGFNLLF</sequence>
<name>A0A1I5FX09_9BACT</name>
<dbReference type="Proteomes" id="UP000199564">
    <property type="component" value="Unassembled WGS sequence"/>
</dbReference>
<evidence type="ECO:0008006" key="3">
    <source>
        <dbReference type="Google" id="ProtNLM"/>
    </source>
</evidence>
<dbReference type="STRING" id="226506.SAMN04488519_10592"/>
<dbReference type="InterPro" id="IPR011250">
    <property type="entry name" value="OMP/PagP_B-barrel"/>
</dbReference>
<protein>
    <recommendedName>
        <fullName evidence="3">Outer membrane protein beta-barrel domain-containing protein</fullName>
    </recommendedName>
</protein>
<accession>A0A1I5FX09</accession>
<dbReference type="EMBL" id="FOVW01000005">
    <property type="protein sequence ID" value="SFO28314.1"/>
    <property type="molecule type" value="Genomic_DNA"/>
</dbReference>
<proteinExistence type="predicted"/>
<reference evidence="2" key="1">
    <citation type="submission" date="2016-10" db="EMBL/GenBank/DDBJ databases">
        <authorList>
            <person name="Varghese N."/>
            <person name="Submissions S."/>
        </authorList>
    </citation>
    <scope>NUCLEOTIDE SEQUENCE [LARGE SCALE GENOMIC DNA]</scope>
    <source>
        <strain evidence="2">DSM 15282</strain>
    </source>
</reference>
<evidence type="ECO:0000313" key="2">
    <source>
        <dbReference type="Proteomes" id="UP000199564"/>
    </source>
</evidence>
<gene>
    <name evidence="1" type="ORF">SAMN04488519_10592</name>
</gene>
<dbReference type="AlphaFoldDB" id="A0A1I5FX09"/>
<keyword evidence="2" id="KW-1185">Reference proteome</keyword>